<dbReference type="AlphaFoldDB" id="A0A364K7P7"/>
<protein>
    <submittedName>
        <fullName evidence="1">Uncharacterized protein</fullName>
    </submittedName>
</protein>
<organism evidence="1 2">
    <name type="scientific">Thermoflavimicrobium daqui</name>
    <dbReference type="NCBI Taxonomy" id="2137476"/>
    <lineage>
        <taxon>Bacteria</taxon>
        <taxon>Bacillati</taxon>
        <taxon>Bacillota</taxon>
        <taxon>Bacilli</taxon>
        <taxon>Bacillales</taxon>
        <taxon>Thermoactinomycetaceae</taxon>
        <taxon>Thermoflavimicrobium</taxon>
    </lineage>
</organism>
<dbReference type="EMBL" id="QJKK01000002">
    <property type="protein sequence ID" value="RAL26252.1"/>
    <property type="molecule type" value="Genomic_DNA"/>
</dbReference>
<name>A0A364K7P7_9BACL</name>
<evidence type="ECO:0000313" key="1">
    <source>
        <dbReference type="EMBL" id="RAL26252.1"/>
    </source>
</evidence>
<reference evidence="1 2" key="1">
    <citation type="submission" date="2018-06" db="EMBL/GenBank/DDBJ databases">
        <title>Thermoflavimicrobium daqus sp. nov., a thermophilic microbe isolated from Moutai-flavour Daqu.</title>
        <authorList>
            <person name="Wang X."/>
            <person name="Zhou H."/>
        </authorList>
    </citation>
    <scope>NUCLEOTIDE SEQUENCE [LARGE SCALE GENOMIC DNA]</scope>
    <source>
        <strain evidence="1 2">FBKL4.011</strain>
    </source>
</reference>
<dbReference type="Proteomes" id="UP000251213">
    <property type="component" value="Unassembled WGS sequence"/>
</dbReference>
<reference evidence="1 2" key="2">
    <citation type="submission" date="2018-06" db="EMBL/GenBank/DDBJ databases">
        <authorList>
            <person name="Zhirakovskaya E."/>
        </authorList>
    </citation>
    <scope>NUCLEOTIDE SEQUENCE [LARGE SCALE GENOMIC DNA]</scope>
    <source>
        <strain evidence="1 2">FBKL4.011</strain>
    </source>
</reference>
<proteinExistence type="predicted"/>
<gene>
    <name evidence="1" type="ORF">DL897_04465</name>
</gene>
<accession>A0A364K7P7</accession>
<comment type="caution">
    <text evidence="1">The sequence shown here is derived from an EMBL/GenBank/DDBJ whole genome shotgun (WGS) entry which is preliminary data.</text>
</comment>
<evidence type="ECO:0000313" key="2">
    <source>
        <dbReference type="Proteomes" id="UP000251213"/>
    </source>
</evidence>
<keyword evidence="2" id="KW-1185">Reference proteome</keyword>
<sequence length="69" mass="8209">MKGKVAEVFLAFSRLEDWGYIRIGYRTVTMIFEVIVERYFNGSMGYGFLYKKCRPIFSDGIFYLYKPII</sequence>